<protein>
    <recommendedName>
        <fullName evidence="4">CBM1 domain-containing protein</fullName>
    </recommendedName>
</protein>
<evidence type="ECO:0000313" key="2">
    <source>
        <dbReference type="EMBL" id="GBC04865.1"/>
    </source>
</evidence>
<evidence type="ECO:0000313" key="3">
    <source>
        <dbReference type="Proteomes" id="UP000247702"/>
    </source>
</evidence>
<evidence type="ECO:0000256" key="1">
    <source>
        <dbReference type="SAM" id="SignalP"/>
    </source>
</evidence>
<organism evidence="2 3">
    <name type="scientific">Rhizophagus clarus</name>
    <dbReference type="NCBI Taxonomy" id="94130"/>
    <lineage>
        <taxon>Eukaryota</taxon>
        <taxon>Fungi</taxon>
        <taxon>Fungi incertae sedis</taxon>
        <taxon>Mucoromycota</taxon>
        <taxon>Glomeromycotina</taxon>
        <taxon>Glomeromycetes</taxon>
        <taxon>Glomerales</taxon>
        <taxon>Glomeraceae</taxon>
        <taxon>Rhizophagus</taxon>
    </lineage>
</organism>
<dbReference type="EMBL" id="BEXD01003971">
    <property type="protein sequence ID" value="GBC04865.1"/>
    <property type="molecule type" value="Genomic_DNA"/>
</dbReference>
<gene>
    <name evidence="2" type="ORF">RclHR1_05900012</name>
</gene>
<sequence length="86" mass="9231">MVHLRYLLVLIFTVITFSISVNSTTDGPCTCYTAGSTCGWSMQTGTCIPNALYNCVAVNTLPINFQACQCGCNNTDVGFGFQCNPC</sequence>
<feature type="signal peptide" evidence="1">
    <location>
        <begin position="1"/>
        <end position="18"/>
    </location>
</feature>
<name>A0A2Z6S211_9GLOM</name>
<reference evidence="2 3" key="1">
    <citation type="submission" date="2017-11" db="EMBL/GenBank/DDBJ databases">
        <title>The genome of Rhizophagus clarus HR1 reveals common genetic basis of auxotrophy among arbuscular mycorrhizal fungi.</title>
        <authorList>
            <person name="Kobayashi Y."/>
        </authorList>
    </citation>
    <scope>NUCLEOTIDE SEQUENCE [LARGE SCALE GENOMIC DNA]</scope>
    <source>
        <strain evidence="2 3">HR1</strain>
    </source>
</reference>
<feature type="chain" id="PRO_5016465535" description="CBM1 domain-containing protein" evidence="1">
    <location>
        <begin position="19"/>
        <end position="86"/>
    </location>
</feature>
<accession>A0A2Z6S211</accession>
<evidence type="ECO:0008006" key="4">
    <source>
        <dbReference type="Google" id="ProtNLM"/>
    </source>
</evidence>
<comment type="caution">
    <text evidence="2">The sequence shown here is derived from an EMBL/GenBank/DDBJ whole genome shotgun (WGS) entry which is preliminary data.</text>
</comment>
<proteinExistence type="predicted"/>
<keyword evidence="1" id="KW-0732">Signal</keyword>
<dbReference type="Proteomes" id="UP000247702">
    <property type="component" value="Unassembled WGS sequence"/>
</dbReference>
<keyword evidence="3" id="KW-1185">Reference proteome</keyword>
<dbReference type="AlphaFoldDB" id="A0A2Z6S211"/>